<reference evidence="1 2" key="1">
    <citation type="submission" date="2019-09" db="EMBL/GenBank/DDBJ databases">
        <authorList>
            <person name="Chen X.-Y."/>
        </authorList>
    </citation>
    <scope>NUCLEOTIDE SEQUENCE [LARGE SCALE GENOMIC DNA]</scope>
    <source>
        <strain evidence="1 2">NY5</strain>
    </source>
</reference>
<evidence type="ECO:0000313" key="2">
    <source>
        <dbReference type="Proteomes" id="UP000323708"/>
    </source>
</evidence>
<name>A0A5B0WUF5_9GAMM</name>
<dbReference type="Proteomes" id="UP000323708">
    <property type="component" value="Unassembled WGS sequence"/>
</dbReference>
<dbReference type="RefSeq" id="WP_149611997.1">
    <property type="nucleotide sequence ID" value="NZ_VTUX01000006.1"/>
</dbReference>
<sequence length="151" mass="16052">MLQTDVMRFCVLILVVSVAATSNQLDQSNAHPSAVSAVAEASQGKGGYIAFDSDDAFLQMLASGRLQVFAGVEGEVLQLAPGNVLSKSSAPELPRGAFVIEVQTLPPGFRRKNVSEWYGVIDDHIFEEALDALQEHPNAVVTIGDKGAAVR</sequence>
<dbReference type="EMBL" id="VTUX01000006">
    <property type="protein sequence ID" value="KAA1190098.1"/>
    <property type="molecule type" value="Genomic_DNA"/>
</dbReference>
<organism evidence="1 2">
    <name type="scientific">Pseudohalioglobus sediminis</name>
    <dbReference type="NCBI Taxonomy" id="2606449"/>
    <lineage>
        <taxon>Bacteria</taxon>
        <taxon>Pseudomonadati</taxon>
        <taxon>Pseudomonadota</taxon>
        <taxon>Gammaproteobacteria</taxon>
        <taxon>Cellvibrionales</taxon>
        <taxon>Halieaceae</taxon>
        <taxon>Pseudohalioglobus</taxon>
    </lineage>
</organism>
<protein>
    <submittedName>
        <fullName evidence="1">Uncharacterized protein</fullName>
    </submittedName>
</protein>
<dbReference type="AlphaFoldDB" id="A0A5B0WUF5"/>
<accession>A0A5B0WUF5</accession>
<evidence type="ECO:0000313" key="1">
    <source>
        <dbReference type="EMBL" id="KAA1190098.1"/>
    </source>
</evidence>
<gene>
    <name evidence="1" type="ORF">F0M18_13615</name>
</gene>
<comment type="caution">
    <text evidence="1">The sequence shown here is derived from an EMBL/GenBank/DDBJ whole genome shotgun (WGS) entry which is preliminary data.</text>
</comment>
<keyword evidence="2" id="KW-1185">Reference proteome</keyword>
<proteinExistence type="predicted"/>